<protein>
    <recommendedName>
        <fullName evidence="4">DUF3035 domain-containing protein</fullName>
    </recommendedName>
</protein>
<name>A0AAU7JHC5_9HYPH</name>
<dbReference type="RefSeq" id="WP_406856545.1">
    <property type="nucleotide sequence ID" value="NZ_CP157484.1"/>
</dbReference>
<accession>A0AAU7JHC5</accession>
<feature type="compositionally biased region" description="Basic and acidic residues" evidence="1">
    <location>
        <begin position="132"/>
        <end position="148"/>
    </location>
</feature>
<organism evidence="3">
    <name type="scientific">Alsobacter sp. KACC 23698</name>
    <dbReference type="NCBI Taxonomy" id="3149229"/>
    <lineage>
        <taxon>Bacteria</taxon>
        <taxon>Pseudomonadati</taxon>
        <taxon>Pseudomonadota</taxon>
        <taxon>Alphaproteobacteria</taxon>
        <taxon>Hyphomicrobiales</taxon>
        <taxon>Alsobacteraceae</taxon>
        <taxon>Alsobacter</taxon>
    </lineage>
</organism>
<feature type="chain" id="PRO_5043548974" description="DUF3035 domain-containing protein" evidence="2">
    <location>
        <begin position="23"/>
        <end position="217"/>
    </location>
</feature>
<feature type="region of interest" description="Disordered" evidence="1">
    <location>
        <begin position="61"/>
        <end position="80"/>
    </location>
</feature>
<evidence type="ECO:0008006" key="4">
    <source>
        <dbReference type="Google" id="ProtNLM"/>
    </source>
</evidence>
<feature type="region of interest" description="Disordered" evidence="1">
    <location>
        <begin position="121"/>
        <end position="217"/>
    </location>
</feature>
<feature type="signal peptide" evidence="2">
    <location>
        <begin position="1"/>
        <end position="22"/>
    </location>
</feature>
<keyword evidence="2" id="KW-0732">Signal</keyword>
<sequence>MRLALGALALGSALSFGSPAMAQSETLNSLMGFLGLSSDEEKPEIEYRERAPLVVPPRMELRTPQQSAAAANPNWPTDPDVVKAKKKATAARVPVHQTETYRLNEGKPLSVYEMRAGRMEGAGLNAGPANPYKDDQRAEFWASPEKKQQQGLLAGKKSDQLVAGSEPERQFLTDPPSGYRAPSARGSLAMPKAAAQPKLSDNQEASPYEIYRKPQAE</sequence>
<proteinExistence type="predicted"/>
<reference evidence="3" key="1">
    <citation type="submission" date="2024-05" db="EMBL/GenBank/DDBJ databases">
        <authorList>
            <person name="Kim S."/>
            <person name="Heo J."/>
            <person name="Choi H."/>
            <person name="Choi Y."/>
            <person name="Kwon S.-W."/>
            <person name="Kim Y."/>
        </authorList>
    </citation>
    <scope>NUCLEOTIDE SEQUENCE</scope>
    <source>
        <strain evidence="3">KACC 23698</strain>
    </source>
</reference>
<dbReference type="AlphaFoldDB" id="A0AAU7JHC5"/>
<dbReference type="EMBL" id="CP157484">
    <property type="protein sequence ID" value="XBO39698.1"/>
    <property type="molecule type" value="Genomic_DNA"/>
</dbReference>
<evidence type="ECO:0000256" key="2">
    <source>
        <dbReference type="SAM" id="SignalP"/>
    </source>
</evidence>
<evidence type="ECO:0000313" key="3">
    <source>
        <dbReference type="EMBL" id="XBO39698.1"/>
    </source>
</evidence>
<evidence type="ECO:0000256" key="1">
    <source>
        <dbReference type="SAM" id="MobiDB-lite"/>
    </source>
</evidence>
<gene>
    <name evidence="3" type="ORF">ABEG18_02630</name>
</gene>